<dbReference type="InterPro" id="IPR040521">
    <property type="entry name" value="KDZ"/>
</dbReference>
<keyword evidence="4" id="KW-1185">Reference proteome</keyword>
<feature type="compositionally biased region" description="Low complexity" evidence="1">
    <location>
        <begin position="65"/>
        <end position="78"/>
    </location>
</feature>
<evidence type="ECO:0000256" key="2">
    <source>
        <dbReference type="SAM" id="SignalP"/>
    </source>
</evidence>
<reference evidence="3 4" key="1">
    <citation type="journal article" date="2019" name="Nat. Ecol. Evol.">
        <title>Megaphylogeny resolves global patterns of mushroom evolution.</title>
        <authorList>
            <person name="Varga T."/>
            <person name="Krizsan K."/>
            <person name="Foldi C."/>
            <person name="Dima B."/>
            <person name="Sanchez-Garcia M."/>
            <person name="Sanchez-Ramirez S."/>
            <person name="Szollosi G.J."/>
            <person name="Szarkandi J.G."/>
            <person name="Papp V."/>
            <person name="Albert L."/>
            <person name="Andreopoulos W."/>
            <person name="Angelini C."/>
            <person name="Antonin V."/>
            <person name="Barry K.W."/>
            <person name="Bougher N.L."/>
            <person name="Buchanan P."/>
            <person name="Buyck B."/>
            <person name="Bense V."/>
            <person name="Catcheside P."/>
            <person name="Chovatia M."/>
            <person name="Cooper J."/>
            <person name="Damon W."/>
            <person name="Desjardin D."/>
            <person name="Finy P."/>
            <person name="Geml J."/>
            <person name="Haridas S."/>
            <person name="Hughes K."/>
            <person name="Justo A."/>
            <person name="Karasinski D."/>
            <person name="Kautmanova I."/>
            <person name="Kiss B."/>
            <person name="Kocsube S."/>
            <person name="Kotiranta H."/>
            <person name="LaButti K.M."/>
            <person name="Lechner B.E."/>
            <person name="Liimatainen K."/>
            <person name="Lipzen A."/>
            <person name="Lukacs Z."/>
            <person name="Mihaltcheva S."/>
            <person name="Morgado L.N."/>
            <person name="Niskanen T."/>
            <person name="Noordeloos M.E."/>
            <person name="Ohm R.A."/>
            <person name="Ortiz-Santana B."/>
            <person name="Ovrebo C."/>
            <person name="Racz N."/>
            <person name="Riley R."/>
            <person name="Savchenko A."/>
            <person name="Shiryaev A."/>
            <person name="Soop K."/>
            <person name="Spirin V."/>
            <person name="Szebenyi C."/>
            <person name="Tomsovsky M."/>
            <person name="Tulloss R.E."/>
            <person name="Uehling J."/>
            <person name="Grigoriev I.V."/>
            <person name="Vagvolgyi C."/>
            <person name="Papp T."/>
            <person name="Martin F.M."/>
            <person name="Miettinen O."/>
            <person name="Hibbett D.S."/>
            <person name="Nagy L.G."/>
        </authorList>
    </citation>
    <scope>NUCLEOTIDE SEQUENCE [LARGE SCALE GENOMIC DNA]</scope>
    <source>
        <strain evidence="3 4">FP101781</strain>
    </source>
</reference>
<evidence type="ECO:0000256" key="1">
    <source>
        <dbReference type="SAM" id="MobiDB-lite"/>
    </source>
</evidence>
<dbReference type="Pfam" id="PF18758">
    <property type="entry name" value="KDZ"/>
    <property type="match status" value="1"/>
</dbReference>
<feature type="chain" id="PRO_5021203930" description="CxC6 like cysteine cluster associated with KDZ domain-containing protein" evidence="2">
    <location>
        <begin position="21"/>
        <end position="300"/>
    </location>
</feature>
<feature type="signal peptide" evidence="2">
    <location>
        <begin position="1"/>
        <end position="20"/>
    </location>
</feature>
<dbReference type="EMBL" id="QPFP01000094">
    <property type="protein sequence ID" value="TEB22274.1"/>
    <property type="molecule type" value="Genomic_DNA"/>
</dbReference>
<sequence length="300" mass="33493">MSLLMWFLFTSAGVIVCIDACFVHKRCNLACGPGLDPPLRHPSFVFLTAEEIEHAHLIVEAAHPAHPSHPAQAPPDSSGDTTEPGMKVPQSVLNACSDSFKAADEMLNKWQFYAIALFIKLFKALSENMTVGVLYDIGCQLHHSCTKWDFIPPYVDHIIWGISIFHAYGHQWPCQLIYHPQKCSGFGLSDGKGCECFWSSIQGLVPSLHVSGYHQRIFTIDLQVEFFVKGGDDWIGEHMQEELQSLWKDQVEVQIRSIVAATATLAKGTIQSVLDLMDYIKSINSEIDTLDKAMDGWEGE</sequence>
<accession>A0A4Y7SKZ4</accession>
<dbReference type="OrthoDB" id="3364670at2759"/>
<dbReference type="Proteomes" id="UP000298030">
    <property type="component" value="Unassembled WGS sequence"/>
</dbReference>
<evidence type="ECO:0000313" key="4">
    <source>
        <dbReference type="Proteomes" id="UP000298030"/>
    </source>
</evidence>
<gene>
    <name evidence="3" type="ORF">FA13DRAFT_1799041</name>
</gene>
<name>A0A4Y7SKZ4_COPMI</name>
<evidence type="ECO:0008006" key="5">
    <source>
        <dbReference type="Google" id="ProtNLM"/>
    </source>
</evidence>
<dbReference type="PANTHER" id="PTHR33096">
    <property type="entry name" value="CXC2 DOMAIN-CONTAINING PROTEIN"/>
    <property type="match status" value="1"/>
</dbReference>
<dbReference type="PANTHER" id="PTHR33096:SF1">
    <property type="entry name" value="CXC1-LIKE CYSTEINE CLUSTER ASSOCIATED WITH KDZ TRANSPOSASES DOMAIN-CONTAINING PROTEIN"/>
    <property type="match status" value="1"/>
</dbReference>
<proteinExistence type="predicted"/>
<dbReference type="STRING" id="71717.A0A4Y7SKZ4"/>
<organism evidence="3 4">
    <name type="scientific">Coprinellus micaceus</name>
    <name type="common">Glistening ink-cap mushroom</name>
    <name type="synonym">Coprinus micaceus</name>
    <dbReference type="NCBI Taxonomy" id="71717"/>
    <lineage>
        <taxon>Eukaryota</taxon>
        <taxon>Fungi</taxon>
        <taxon>Dikarya</taxon>
        <taxon>Basidiomycota</taxon>
        <taxon>Agaricomycotina</taxon>
        <taxon>Agaricomycetes</taxon>
        <taxon>Agaricomycetidae</taxon>
        <taxon>Agaricales</taxon>
        <taxon>Agaricineae</taxon>
        <taxon>Psathyrellaceae</taxon>
        <taxon>Coprinellus</taxon>
    </lineage>
</organism>
<evidence type="ECO:0000313" key="3">
    <source>
        <dbReference type="EMBL" id="TEB22274.1"/>
    </source>
</evidence>
<comment type="caution">
    <text evidence="3">The sequence shown here is derived from an EMBL/GenBank/DDBJ whole genome shotgun (WGS) entry which is preliminary data.</text>
</comment>
<dbReference type="AlphaFoldDB" id="A0A4Y7SKZ4"/>
<protein>
    <recommendedName>
        <fullName evidence="5">CxC6 like cysteine cluster associated with KDZ domain-containing protein</fullName>
    </recommendedName>
</protein>
<keyword evidence="2" id="KW-0732">Signal</keyword>
<feature type="region of interest" description="Disordered" evidence="1">
    <location>
        <begin position="65"/>
        <end position="84"/>
    </location>
</feature>